<sequence>MHIQGRWGQTGLPPRVSHVFQNTNRRLISLTPSIAYHKAGGEMSERIFRRTIGGHVAHTCPPFSGDPARYLRPKCDRYGCLIPLVPQSSGLRTRSITKLGYDSCQMPMILRQRCPFCAYREVPDMCCKRVSKFPNPCLYKEMDAHHKRLYGEHIYRFNGVCRF</sequence>
<evidence type="ECO:0000313" key="1">
    <source>
        <dbReference type="EMBL" id="KAL5106203.1"/>
    </source>
</evidence>
<protein>
    <submittedName>
        <fullName evidence="1">Uncharacterized protein</fullName>
    </submittedName>
</protein>
<comment type="caution">
    <text evidence="1">The sequence shown here is derived from an EMBL/GenBank/DDBJ whole genome shotgun (WGS) entry which is preliminary data.</text>
</comment>
<dbReference type="Proteomes" id="UP001651158">
    <property type="component" value="Unassembled WGS sequence"/>
</dbReference>
<name>A0ABR4Q917_9CEST</name>
<evidence type="ECO:0000313" key="2">
    <source>
        <dbReference type="Proteomes" id="UP001651158"/>
    </source>
</evidence>
<organism evidence="1 2">
    <name type="scientific">Taenia crassiceps</name>
    <dbReference type="NCBI Taxonomy" id="6207"/>
    <lineage>
        <taxon>Eukaryota</taxon>
        <taxon>Metazoa</taxon>
        <taxon>Spiralia</taxon>
        <taxon>Lophotrochozoa</taxon>
        <taxon>Platyhelminthes</taxon>
        <taxon>Cestoda</taxon>
        <taxon>Eucestoda</taxon>
        <taxon>Cyclophyllidea</taxon>
        <taxon>Taeniidae</taxon>
        <taxon>Taenia</taxon>
    </lineage>
</organism>
<keyword evidence="2" id="KW-1185">Reference proteome</keyword>
<accession>A0ABR4Q917</accession>
<proteinExistence type="predicted"/>
<dbReference type="EMBL" id="JAKROA010000006">
    <property type="protein sequence ID" value="KAL5106203.1"/>
    <property type="molecule type" value="Genomic_DNA"/>
</dbReference>
<reference evidence="1 2" key="1">
    <citation type="journal article" date="2022" name="Front. Cell. Infect. Microbiol.">
        <title>The Genomes of Two Strains of Taenia crassiceps the Animal Model for the Study of Human Cysticercosis.</title>
        <authorList>
            <person name="Bobes R.J."/>
            <person name="Estrada K."/>
            <person name="Rios-Valencia D.G."/>
            <person name="Calderon-Gallegos A."/>
            <person name="de la Torre P."/>
            <person name="Carrero J.C."/>
            <person name="Sanchez-Flores A."/>
            <person name="Laclette J.P."/>
        </authorList>
    </citation>
    <scope>NUCLEOTIDE SEQUENCE [LARGE SCALE GENOMIC DNA]</scope>
    <source>
        <strain evidence="1">WFUcys</strain>
    </source>
</reference>
<gene>
    <name evidence="1" type="ORF">TcWFU_004905</name>
</gene>